<name>A0A5M8P0N2_9BACT</name>
<dbReference type="PRINTS" id="PR00696">
    <property type="entry name" value="RSOLVASERUVC"/>
</dbReference>
<dbReference type="Proteomes" id="UP000324575">
    <property type="component" value="Unassembled WGS sequence"/>
</dbReference>
<dbReference type="SUPFAM" id="SSF53098">
    <property type="entry name" value="Ribonuclease H-like"/>
    <property type="match status" value="1"/>
</dbReference>
<dbReference type="InterPro" id="IPR036397">
    <property type="entry name" value="RNaseH_sf"/>
</dbReference>
<feature type="binding site" evidence="13">
    <location>
        <position position="10"/>
    </location>
    <ligand>
        <name>Mg(2+)</name>
        <dbReference type="ChEBI" id="CHEBI:18420"/>
        <label>1</label>
    </ligand>
</feature>
<dbReference type="AlphaFoldDB" id="A0A5M8P0N2"/>
<evidence type="ECO:0000313" key="16">
    <source>
        <dbReference type="Proteomes" id="UP000324575"/>
    </source>
</evidence>
<reference evidence="15 16" key="1">
    <citation type="submission" date="2019-03" db="EMBL/GenBank/DDBJ databases">
        <title>Single cell metagenomics reveals metabolic interactions within the superorganism composed of flagellate Streblomastix strix and complex community of Bacteroidetes bacteria on its surface.</title>
        <authorList>
            <person name="Treitli S.C."/>
            <person name="Kolisko M."/>
            <person name="Husnik F."/>
            <person name="Keeling P."/>
            <person name="Hampl V."/>
        </authorList>
    </citation>
    <scope>NUCLEOTIDE SEQUENCE [LARGE SCALE GENOMIC DNA]</scope>
    <source>
        <strain evidence="15">St1</strain>
    </source>
</reference>
<evidence type="ECO:0000256" key="5">
    <source>
        <dbReference type="ARBA" id="ARBA00022759"/>
    </source>
</evidence>
<dbReference type="PANTHER" id="PTHR30194">
    <property type="entry name" value="CROSSOVER JUNCTION ENDODEOXYRIBONUCLEASE RUVC"/>
    <property type="match status" value="1"/>
</dbReference>
<evidence type="ECO:0000256" key="14">
    <source>
        <dbReference type="NCBIfam" id="TIGR00228"/>
    </source>
</evidence>
<evidence type="ECO:0000256" key="4">
    <source>
        <dbReference type="ARBA" id="ARBA00022723"/>
    </source>
</evidence>
<dbReference type="PROSITE" id="PS01321">
    <property type="entry name" value="RUVC"/>
    <property type="match status" value="1"/>
</dbReference>
<dbReference type="GO" id="GO:0006310">
    <property type="term" value="P:DNA recombination"/>
    <property type="evidence" value="ECO:0007669"/>
    <property type="project" value="UniProtKB-UniRule"/>
</dbReference>
<comment type="similarity">
    <text evidence="1 13">Belongs to the RuvC family.</text>
</comment>
<dbReference type="Pfam" id="PF02075">
    <property type="entry name" value="RuvC"/>
    <property type="match status" value="1"/>
</dbReference>
<dbReference type="GO" id="GO:0000287">
    <property type="term" value="F:magnesium ion binding"/>
    <property type="evidence" value="ECO:0007669"/>
    <property type="project" value="UniProtKB-UniRule"/>
</dbReference>
<keyword evidence="6 13" id="KW-0227">DNA damage</keyword>
<keyword evidence="2 13" id="KW-0963">Cytoplasm</keyword>
<comment type="function">
    <text evidence="13">The RuvA-RuvB-RuvC complex processes Holliday junction (HJ) DNA during genetic recombination and DNA repair. Endonuclease that resolves HJ intermediates. Cleaves cruciform DNA by making single-stranded nicks across the HJ at symmetrical positions within the homologous arms, yielding a 5'-phosphate and a 3'-hydroxyl group; requires a central core of homology in the junction. The consensus cleavage sequence is 5'-(A/T)TT(C/G)-3'. Cleavage occurs on the 3'-side of the TT dinucleotide at the point of strand exchange. HJ branch migration catalyzed by RuvA-RuvB allows RuvC to scan DNA until it finds its consensus sequence, where it cleaves and resolves the cruciform DNA.</text>
</comment>
<dbReference type="InterPro" id="IPR002176">
    <property type="entry name" value="X-over_junc_endoDNase_RuvC"/>
</dbReference>
<comment type="subcellular location">
    <subcellularLocation>
        <location evidence="13">Cytoplasm</location>
    </subcellularLocation>
</comment>
<organism evidence="15 16">
    <name type="scientific">Candidatus Ordinivivax streblomastigis</name>
    <dbReference type="NCBI Taxonomy" id="2540710"/>
    <lineage>
        <taxon>Bacteria</taxon>
        <taxon>Pseudomonadati</taxon>
        <taxon>Bacteroidota</taxon>
        <taxon>Bacteroidia</taxon>
        <taxon>Bacteroidales</taxon>
        <taxon>Candidatus Ordinivivax</taxon>
    </lineage>
</organism>
<dbReference type="GO" id="GO:0008821">
    <property type="term" value="F:crossover junction DNA endonuclease activity"/>
    <property type="evidence" value="ECO:0007669"/>
    <property type="project" value="UniProtKB-UniRule"/>
</dbReference>
<keyword evidence="9 13" id="KW-0238">DNA-binding</keyword>
<dbReference type="Gene3D" id="3.30.420.10">
    <property type="entry name" value="Ribonuclease H-like superfamily/Ribonuclease H"/>
    <property type="match status" value="1"/>
</dbReference>
<evidence type="ECO:0000256" key="2">
    <source>
        <dbReference type="ARBA" id="ARBA00022490"/>
    </source>
</evidence>
<evidence type="ECO:0000256" key="3">
    <source>
        <dbReference type="ARBA" id="ARBA00022722"/>
    </source>
</evidence>
<keyword evidence="4 13" id="KW-0479">Metal-binding</keyword>
<comment type="caution">
    <text evidence="15">The sequence shown here is derived from an EMBL/GenBank/DDBJ whole genome shotgun (WGS) entry which is preliminary data.</text>
</comment>
<feature type="binding site" evidence="13">
    <location>
        <position position="145"/>
    </location>
    <ligand>
        <name>Mg(2+)</name>
        <dbReference type="ChEBI" id="CHEBI:18420"/>
        <label>1</label>
    </ligand>
</feature>
<dbReference type="GO" id="GO:0006281">
    <property type="term" value="P:DNA repair"/>
    <property type="evidence" value="ECO:0007669"/>
    <property type="project" value="UniProtKB-UniRule"/>
</dbReference>
<keyword evidence="3 13" id="KW-0540">Nuclease</keyword>
<keyword evidence="7 13" id="KW-0378">Hydrolase</keyword>
<dbReference type="PANTHER" id="PTHR30194:SF3">
    <property type="entry name" value="CROSSOVER JUNCTION ENDODEOXYRIBONUCLEASE RUVC"/>
    <property type="match status" value="1"/>
</dbReference>
<feature type="binding site" evidence="13">
    <location>
        <position position="70"/>
    </location>
    <ligand>
        <name>Mg(2+)</name>
        <dbReference type="ChEBI" id="CHEBI:18420"/>
        <label>2</label>
    </ligand>
</feature>
<evidence type="ECO:0000256" key="11">
    <source>
        <dbReference type="ARBA" id="ARBA00023204"/>
    </source>
</evidence>
<proteinExistence type="inferred from homology"/>
<evidence type="ECO:0000256" key="1">
    <source>
        <dbReference type="ARBA" id="ARBA00009518"/>
    </source>
</evidence>
<evidence type="ECO:0000256" key="12">
    <source>
        <dbReference type="ARBA" id="ARBA00029354"/>
    </source>
</evidence>
<keyword evidence="8 13" id="KW-0460">Magnesium</keyword>
<comment type="subunit">
    <text evidence="13">Homodimer which binds Holliday junction (HJ) DNA. The HJ becomes 2-fold symmetrical on binding to RuvC with unstacked arms; it has a different conformation from HJ DNA in complex with RuvA. In the full resolvosome a probable DNA-RuvA(4)-RuvB(12)-RuvC(2) complex forms which resolves the HJ.</text>
</comment>
<comment type="catalytic activity">
    <reaction evidence="12 13">
        <text>Endonucleolytic cleavage at a junction such as a reciprocal single-stranded crossover between two homologous DNA duplexes (Holliday junction).</text>
        <dbReference type="EC" id="3.1.21.10"/>
    </reaction>
</comment>
<evidence type="ECO:0000256" key="10">
    <source>
        <dbReference type="ARBA" id="ARBA00023172"/>
    </source>
</evidence>
<feature type="active site" evidence="13">
    <location>
        <position position="10"/>
    </location>
</feature>
<keyword evidence="5 13" id="KW-0255">Endonuclease</keyword>
<keyword evidence="11 13" id="KW-0234">DNA repair</keyword>
<feature type="active site" evidence="13">
    <location>
        <position position="145"/>
    </location>
</feature>
<sequence>MKEKIILGIDPGTTVMGYGLIKVIDNKPDMMAMGVLILDKHADHYMRLRRIFERVISLIDEFLPDELAIESPFFGANVQSMLKLGRAQGVAMAAALTRDIPIFEYAPLKIKMAITGNGRASKEQVADLLKRFLKIPQEDMLPQLDATDGLAAAMCHFLQSNRPQQTKQYTGWKDFINKNEKRVRDNG</sequence>
<dbReference type="HAMAP" id="MF_00034">
    <property type="entry name" value="RuvC"/>
    <property type="match status" value="1"/>
</dbReference>
<dbReference type="CDD" id="cd16962">
    <property type="entry name" value="RuvC"/>
    <property type="match status" value="1"/>
</dbReference>
<evidence type="ECO:0000256" key="13">
    <source>
        <dbReference type="HAMAP-Rule" id="MF_00034"/>
    </source>
</evidence>
<keyword evidence="10 13" id="KW-0233">DNA recombination</keyword>
<accession>A0A5M8P0N2</accession>
<dbReference type="InterPro" id="IPR020563">
    <property type="entry name" value="X-over_junc_endoDNase_Mg_BS"/>
</dbReference>
<feature type="active site" evidence="13">
    <location>
        <position position="70"/>
    </location>
</feature>
<dbReference type="GO" id="GO:0005737">
    <property type="term" value="C:cytoplasm"/>
    <property type="evidence" value="ECO:0007669"/>
    <property type="project" value="UniProtKB-SubCell"/>
</dbReference>
<dbReference type="EMBL" id="SNRX01000012">
    <property type="protein sequence ID" value="KAA6301900.1"/>
    <property type="molecule type" value="Genomic_DNA"/>
</dbReference>
<comment type="cofactor">
    <cofactor evidence="13">
        <name>Mg(2+)</name>
        <dbReference type="ChEBI" id="CHEBI:18420"/>
    </cofactor>
    <text evidence="13">Binds 2 Mg(2+) ion per subunit.</text>
</comment>
<evidence type="ECO:0000256" key="6">
    <source>
        <dbReference type="ARBA" id="ARBA00022763"/>
    </source>
</evidence>
<dbReference type="EC" id="3.1.21.10" evidence="13 14"/>
<gene>
    <name evidence="13" type="primary">ruvC</name>
    <name evidence="15" type="ORF">EZS26_001903</name>
</gene>
<dbReference type="GO" id="GO:0003677">
    <property type="term" value="F:DNA binding"/>
    <property type="evidence" value="ECO:0007669"/>
    <property type="project" value="UniProtKB-KW"/>
</dbReference>
<dbReference type="FunFam" id="3.30.420.10:FF:000002">
    <property type="entry name" value="Crossover junction endodeoxyribonuclease RuvC"/>
    <property type="match status" value="1"/>
</dbReference>
<dbReference type="NCBIfam" id="TIGR00228">
    <property type="entry name" value="ruvC"/>
    <property type="match status" value="1"/>
</dbReference>
<dbReference type="GO" id="GO:0048476">
    <property type="term" value="C:Holliday junction resolvase complex"/>
    <property type="evidence" value="ECO:0007669"/>
    <property type="project" value="UniProtKB-UniRule"/>
</dbReference>
<protein>
    <recommendedName>
        <fullName evidence="13 14">Crossover junction endodeoxyribonuclease RuvC</fullName>
        <ecNumber evidence="13 14">3.1.21.10</ecNumber>
    </recommendedName>
    <alternativeName>
        <fullName evidence="13">Holliday junction nuclease RuvC</fullName>
    </alternativeName>
    <alternativeName>
        <fullName evidence="13">Holliday junction resolvase RuvC</fullName>
    </alternativeName>
</protein>
<dbReference type="InterPro" id="IPR012337">
    <property type="entry name" value="RNaseH-like_sf"/>
</dbReference>
<evidence type="ECO:0000313" key="15">
    <source>
        <dbReference type="EMBL" id="KAA6301900.1"/>
    </source>
</evidence>
<evidence type="ECO:0000256" key="7">
    <source>
        <dbReference type="ARBA" id="ARBA00022801"/>
    </source>
</evidence>
<evidence type="ECO:0000256" key="8">
    <source>
        <dbReference type="ARBA" id="ARBA00022842"/>
    </source>
</evidence>
<evidence type="ECO:0000256" key="9">
    <source>
        <dbReference type="ARBA" id="ARBA00023125"/>
    </source>
</evidence>